<name>A0A2I0JTG4_PUNGR</name>
<evidence type="ECO:0000313" key="2">
    <source>
        <dbReference type="EMBL" id="PKI59561.1"/>
    </source>
</evidence>
<comment type="caution">
    <text evidence="2">The sequence shown here is derived from an EMBL/GenBank/DDBJ whole genome shotgun (WGS) entry which is preliminary data.</text>
</comment>
<sequence>MLRCQDFLEDLRRCRDELRKTETEPGQAEGERENLKKEIRKAQAENENLKKKIQQAEAEKENLQKENQQANAEKKNLQTLIQQLLLELPYGIAGPSIDSCLKYIPYFLDVLNFGLYNPKDVVKSLRRLFNLQPGKNNHKPA</sequence>
<gene>
    <name evidence="2" type="ORF">CRG98_020089</name>
</gene>
<dbReference type="InterPro" id="IPR027417">
    <property type="entry name" value="P-loop_NTPase"/>
</dbReference>
<keyword evidence="3" id="KW-1185">Reference proteome</keyword>
<protein>
    <submittedName>
        <fullName evidence="2">Uncharacterized protein</fullName>
    </submittedName>
</protein>
<organism evidence="2 3">
    <name type="scientific">Punica granatum</name>
    <name type="common">Pomegranate</name>
    <dbReference type="NCBI Taxonomy" id="22663"/>
    <lineage>
        <taxon>Eukaryota</taxon>
        <taxon>Viridiplantae</taxon>
        <taxon>Streptophyta</taxon>
        <taxon>Embryophyta</taxon>
        <taxon>Tracheophyta</taxon>
        <taxon>Spermatophyta</taxon>
        <taxon>Magnoliopsida</taxon>
        <taxon>eudicotyledons</taxon>
        <taxon>Gunneridae</taxon>
        <taxon>Pentapetalae</taxon>
        <taxon>rosids</taxon>
        <taxon>malvids</taxon>
        <taxon>Myrtales</taxon>
        <taxon>Lythraceae</taxon>
        <taxon>Punica</taxon>
    </lineage>
</organism>
<reference evidence="2 3" key="1">
    <citation type="submission" date="2017-11" db="EMBL/GenBank/DDBJ databases">
        <title>De-novo sequencing of pomegranate (Punica granatum L.) genome.</title>
        <authorList>
            <person name="Akparov Z."/>
            <person name="Amiraslanov A."/>
            <person name="Hajiyeva S."/>
            <person name="Abbasov M."/>
            <person name="Kaur K."/>
            <person name="Hamwieh A."/>
            <person name="Solovyev V."/>
            <person name="Salamov A."/>
            <person name="Braich B."/>
            <person name="Kosarev P."/>
            <person name="Mahmoud A."/>
            <person name="Hajiyev E."/>
            <person name="Babayeva S."/>
            <person name="Izzatullayeva V."/>
            <person name="Mammadov A."/>
            <person name="Mammadov A."/>
            <person name="Sharifova S."/>
            <person name="Ojaghi J."/>
            <person name="Eynullazada K."/>
            <person name="Bayramov B."/>
            <person name="Abdulazimova A."/>
            <person name="Shahmuradov I."/>
        </authorList>
    </citation>
    <scope>NUCLEOTIDE SEQUENCE [LARGE SCALE GENOMIC DNA]</scope>
    <source>
        <strain evidence="3">cv. AG2017</strain>
        <tissue evidence="2">Leaf</tissue>
    </source>
</reference>
<dbReference type="Proteomes" id="UP000233551">
    <property type="component" value="Unassembled WGS sequence"/>
</dbReference>
<evidence type="ECO:0000313" key="3">
    <source>
        <dbReference type="Proteomes" id="UP000233551"/>
    </source>
</evidence>
<dbReference type="AlphaFoldDB" id="A0A2I0JTG4"/>
<keyword evidence="1" id="KW-0175">Coiled coil</keyword>
<evidence type="ECO:0000256" key="1">
    <source>
        <dbReference type="SAM" id="Coils"/>
    </source>
</evidence>
<dbReference type="EMBL" id="PGOL01001267">
    <property type="protein sequence ID" value="PKI59561.1"/>
    <property type="molecule type" value="Genomic_DNA"/>
</dbReference>
<feature type="coiled-coil region" evidence="1">
    <location>
        <begin position="4"/>
        <end position="87"/>
    </location>
</feature>
<dbReference type="Gene3D" id="3.40.50.300">
    <property type="entry name" value="P-loop containing nucleotide triphosphate hydrolases"/>
    <property type="match status" value="1"/>
</dbReference>
<proteinExistence type="predicted"/>
<accession>A0A2I0JTG4</accession>